<keyword evidence="1" id="KW-1133">Transmembrane helix</keyword>
<name>A0A9X2XBW8_9HYPH</name>
<gene>
    <name evidence="2" type="ORF">NYR54_16760</name>
</gene>
<keyword evidence="3" id="KW-1185">Reference proteome</keyword>
<accession>A0A9X2XBW8</accession>
<feature type="transmembrane region" description="Helical" evidence="1">
    <location>
        <begin position="79"/>
        <end position="99"/>
    </location>
</feature>
<dbReference type="Proteomes" id="UP001149009">
    <property type="component" value="Unassembled WGS sequence"/>
</dbReference>
<proteinExistence type="predicted"/>
<evidence type="ECO:0000256" key="1">
    <source>
        <dbReference type="SAM" id="Phobius"/>
    </source>
</evidence>
<evidence type="ECO:0000313" key="2">
    <source>
        <dbReference type="EMBL" id="MCT8991919.1"/>
    </source>
</evidence>
<evidence type="ECO:0000313" key="3">
    <source>
        <dbReference type="Proteomes" id="UP001149009"/>
    </source>
</evidence>
<dbReference type="AlphaFoldDB" id="A0A9X2XBW8"/>
<keyword evidence="1" id="KW-0812">Transmembrane</keyword>
<protein>
    <submittedName>
        <fullName evidence="2">DUF4345 domain-containing protein</fullName>
    </submittedName>
</protein>
<reference evidence="2" key="1">
    <citation type="submission" date="2022-08" db="EMBL/GenBank/DDBJ databases">
        <title>Chelativorans sichuanense sp. nov., a paraffin oil-degrading bacterium isolated from a mixture of oil-based drill cuttings and paddy soil.</title>
        <authorList>
            <person name="Yu J."/>
            <person name="Liu H."/>
            <person name="Chen Q."/>
        </authorList>
    </citation>
    <scope>NUCLEOTIDE SEQUENCE</scope>
    <source>
        <strain evidence="2">SCAU 2101</strain>
    </source>
</reference>
<organism evidence="2 3">
    <name type="scientific">Chelativorans petroleitrophicus</name>
    <dbReference type="NCBI Taxonomy" id="2975484"/>
    <lineage>
        <taxon>Bacteria</taxon>
        <taxon>Pseudomonadati</taxon>
        <taxon>Pseudomonadota</taxon>
        <taxon>Alphaproteobacteria</taxon>
        <taxon>Hyphomicrobiales</taxon>
        <taxon>Phyllobacteriaceae</taxon>
        <taxon>Chelativorans</taxon>
    </lineage>
</organism>
<dbReference type="EMBL" id="JAODNV010000020">
    <property type="protein sequence ID" value="MCT8991919.1"/>
    <property type="molecule type" value="Genomic_DNA"/>
</dbReference>
<keyword evidence="1" id="KW-0472">Membrane</keyword>
<sequence length="131" mass="13676">MDLAFPWPYSQGEWLAWTAAVITGLLGLLSLIAPRRALRGLGLRPVDGRADGLAAARAQLGGFYLGVGLAAILFAQPLIYMALGAAWALAALGRIITIASDRGGSFAIWIGLFATLALAVPPLAFALGFIR</sequence>
<feature type="transmembrane region" description="Helical" evidence="1">
    <location>
        <begin position="54"/>
        <end position="73"/>
    </location>
</feature>
<comment type="caution">
    <text evidence="2">The sequence shown here is derived from an EMBL/GenBank/DDBJ whole genome shotgun (WGS) entry which is preliminary data.</text>
</comment>
<dbReference type="RefSeq" id="WP_261516855.1">
    <property type="nucleotide sequence ID" value="NZ_JAODNV010000020.1"/>
</dbReference>
<feature type="transmembrane region" description="Helical" evidence="1">
    <location>
        <begin position="106"/>
        <end position="130"/>
    </location>
</feature>
<feature type="transmembrane region" description="Helical" evidence="1">
    <location>
        <begin position="14"/>
        <end position="33"/>
    </location>
</feature>